<reference evidence="1 2" key="1">
    <citation type="submission" date="2017-03" db="EMBL/GenBank/DDBJ databases">
        <title>Widespread Adenine N6-methylation of Active Genes in Fungi.</title>
        <authorList>
            <consortium name="DOE Joint Genome Institute"/>
            <person name="Mondo S.J."/>
            <person name="Dannebaum R.O."/>
            <person name="Kuo R.C."/>
            <person name="Louie K.B."/>
            <person name="Bewick A.J."/>
            <person name="Labutti K."/>
            <person name="Haridas S."/>
            <person name="Kuo A."/>
            <person name="Salamov A."/>
            <person name="Ahrendt S.R."/>
            <person name="Lau R."/>
            <person name="Bowen B.P."/>
            <person name="Lipzen A."/>
            <person name="Sullivan W."/>
            <person name="Andreopoulos W.B."/>
            <person name="Clum A."/>
            <person name="Lindquist E."/>
            <person name="Daum C."/>
            <person name="Northen T.R."/>
            <person name="Ramamoorthy G."/>
            <person name="Schmitz R.J."/>
            <person name="Gryganskyi A."/>
            <person name="Culley D."/>
            <person name="Magnuson J."/>
            <person name="James T.Y."/>
            <person name="O'Malley M.A."/>
            <person name="Stajich J.E."/>
            <person name="Spatafora J.W."/>
            <person name="Visel A."/>
            <person name="Grigoriev I.V."/>
        </authorList>
    </citation>
    <scope>NUCLEOTIDE SEQUENCE [LARGE SCALE GENOMIC DNA]</scope>
    <source>
        <strain evidence="1 2">NRRL Y-17943</strain>
    </source>
</reference>
<keyword evidence="2" id="KW-1185">Reference proteome</keyword>
<accession>A0A1Y1UF07</accession>
<dbReference type="RefSeq" id="XP_021870671.1">
    <property type="nucleotide sequence ID" value="XM_022015900.1"/>
</dbReference>
<protein>
    <submittedName>
        <fullName evidence="1">Uncharacterized protein</fullName>
    </submittedName>
</protein>
<organism evidence="1 2">
    <name type="scientific">Kockovaella imperatae</name>
    <dbReference type="NCBI Taxonomy" id="4999"/>
    <lineage>
        <taxon>Eukaryota</taxon>
        <taxon>Fungi</taxon>
        <taxon>Dikarya</taxon>
        <taxon>Basidiomycota</taxon>
        <taxon>Agaricomycotina</taxon>
        <taxon>Tremellomycetes</taxon>
        <taxon>Tremellales</taxon>
        <taxon>Cuniculitremaceae</taxon>
        <taxon>Kockovaella</taxon>
    </lineage>
</organism>
<sequence length="85" mass="9967">MVKLYVKHTAVSRLLWLLFNRPLSRSRSSVHQPSLVLVCHCSSHHQTSRSLVHELTTVDKLSLVPRQHRESILRRSIWLKGREMC</sequence>
<gene>
    <name evidence="1" type="ORF">BD324DRAFT_626479</name>
</gene>
<dbReference type="EMBL" id="NBSH01000007">
    <property type="protein sequence ID" value="ORX36602.1"/>
    <property type="molecule type" value="Genomic_DNA"/>
</dbReference>
<comment type="caution">
    <text evidence="1">The sequence shown here is derived from an EMBL/GenBank/DDBJ whole genome shotgun (WGS) entry which is preliminary data.</text>
</comment>
<proteinExistence type="predicted"/>
<evidence type="ECO:0000313" key="2">
    <source>
        <dbReference type="Proteomes" id="UP000193218"/>
    </source>
</evidence>
<dbReference type="GeneID" id="33557709"/>
<dbReference type="InParanoid" id="A0A1Y1UF07"/>
<dbReference type="AlphaFoldDB" id="A0A1Y1UF07"/>
<dbReference type="Proteomes" id="UP000193218">
    <property type="component" value="Unassembled WGS sequence"/>
</dbReference>
<evidence type="ECO:0000313" key="1">
    <source>
        <dbReference type="EMBL" id="ORX36602.1"/>
    </source>
</evidence>
<name>A0A1Y1UF07_9TREE</name>